<keyword evidence="3" id="KW-1185">Reference proteome</keyword>
<dbReference type="InterPro" id="IPR005133">
    <property type="entry name" value="PhaG_MnhG_YufB"/>
</dbReference>
<dbReference type="KEGG" id="gai:IMCC3135_14255"/>
<keyword evidence="1" id="KW-1133">Transmembrane helix</keyword>
<accession>A0A2Z2NNF2</accession>
<protein>
    <submittedName>
        <fullName evidence="2">Na(+)/H(+) antiporter subunit G</fullName>
    </submittedName>
</protein>
<dbReference type="GO" id="GO:0015385">
    <property type="term" value="F:sodium:proton antiporter activity"/>
    <property type="evidence" value="ECO:0007669"/>
    <property type="project" value="TreeGrafter"/>
</dbReference>
<feature type="transmembrane region" description="Helical" evidence="1">
    <location>
        <begin position="6"/>
        <end position="29"/>
    </location>
</feature>
<reference evidence="2 3" key="1">
    <citation type="submission" date="2016-12" db="EMBL/GenBank/DDBJ databases">
        <authorList>
            <person name="Song W.-J."/>
            <person name="Kurnit D.M."/>
        </authorList>
    </citation>
    <scope>NUCLEOTIDE SEQUENCE [LARGE SCALE GENOMIC DNA]</scope>
    <source>
        <strain evidence="2 3">IMCC3135</strain>
    </source>
</reference>
<dbReference type="Proteomes" id="UP000250079">
    <property type="component" value="Chromosome"/>
</dbReference>
<dbReference type="NCBIfam" id="TIGR01300">
    <property type="entry name" value="CPA3_mnhG_phaG"/>
    <property type="match status" value="1"/>
</dbReference>
<keyword evidence="1" id="KW-0472">Membrane</keyword>
<evidence type="ECO:0000256" key="1">
    <source>
        <dbReference type="SAM" id="Phobius"/>
    </source>
</evidence>
<dbReference type="EMBL" id="CP018632">
    <property type="protein sequence ID" value="ASJ72936.1"/>
    <property type="molecule type" value="Genomic_DNA"/>
</dbReference>
<dbReference type="AlphaFoldDB" id="A0A2Z2NNF2"/>
<name>A0A2Z2NNF2_9GAMM</name>
<evidence type="ECO:0000313" key="2">
    <source>
        <dbReference type="EMBL" id="ASJ72936.1"/>
    </source>
</evidence>
<evidence type="ECO:0000313" key="3">
    <source>
        <dbReference type="Proteomes" id="UP000250079"/>
    </source>
</evidence>
<dbReference type="RefSeq" id="WP_088918200.1">
    <property type="nucleotide sequence ID" value="NZ_CP018632.1"/>
</dbReference>
<dbReference type="PANTHER" id="PTHR34703:SF1">
    <property type="entry name" value="ANTIPORTER SUBUNIT MNHG2-RELATED"/>
    <property type="match status" value="1"/>
</dbReference>
<dbReference type="PANTHER" id="PTHR34703">
    <property type="entry name" value="ANTIPORTER SUBUNIT MNHG2-RELATED"/>
    <property type="match status" value="1"/>
</dbReference>
<sequence length="157" mass="16896">MIDWIVWSVSWVLLLIGCVFVVTGAVGMIRMPDLYTRLHAGSVTDTGGAIFISLALILQSVFVFGSAMAAIKVLLIMFFTLFTAPTASHALAKTALLSGLVPVDIDGKPILDSPEEATLMARSRTADYQSGQDAEVILEETRKHRKTRSSHSDGGNS</sequence>
<keyword evidence="1" id="KW-0812">Transmembrane</keyword>
<proteinExistence type="predicted"/>
<dbReference type="Pfam" id="PF03334">
    <property type="entry name" value="PhaG_MnhG_YufB"/>
    <property type="match status" value="1"/>
</dbReference>
<feature type="transmembrane region" description="Helical" evidence="1">
    <location>
        <begin position="49"/>
        <end position="82"/>
    </location>
</feature>
<gene>
    <name evidence="2" type="primary">mrpG</name>
    <name evidence="2" type="ORF">IMCC3135_14255</name>
</gene>
<organism evidence="2 3">
    <name type="scientific">Granulosicoccus antarcticus IMCC3135</name>
    <dbReference type="NCBI Taxonomy" id="1192854"/>
    <lineage>
        <taxon>Bacteria</taxon>
        <taxon>Pseudomonadati</taxon>
        <taxon>Pseudomonadota</taxon>
        <taxon>Gammaproteobacteria</taxon>
        <taxon>Chromatiales</taxon>
        <taxon>Granulosicoccaceae</taxon>
        <taxon>Granulosicoccus</taxon>
    </lineage>
</organism>
<dbReference type="OrthoDB" id="9813804at2"/>